<dbReference type="SMART" id="SM00387">
    <property type="entry name" value="HATPase_c"/>
    <property type="match status" value="1"/>
</dbReference>
<keyword evidence="5" id="KW-0238">DNA-binding</keyword>
<dbReference type="PROSITE" id="PS50110">
    <property type="entry name" value="RESPONSE_REGULATORY"/>
    <property type="match status" value="1"/>
</dbReference>
<dbReference type="Gene3D" id="3.30.565.10">
    <property type="entry name" value="Histidine kinase-like ATPase, C-terminal domain"/>
    <property type="match status" value="1"/>
</dbReference>
<sequence>MKKHLLIIIVILMYCLSDNAENYKFKHLTSEQGLPYQQVEALMQDAKGNIWIGTRGGLSRYDGYSIKNYFHEDNDPNSLVHNFVNCIYLDKRKRLWICTQRGICRYRPTTDDFKSYKLPRGRVSSIAETSKGKIICGSEQLYIYDEKKDVFIPYPSFDHEYIISLAVDKKDNIFVATNYSIFYYNSSMTKITRLNSKYYADFITGVDGIIPMLFDSYGRLWIGRNGKGVMNMDLAHNISKIYEPKDISNGIVRVIKEDWLQNIWLGTEKGITIIKKNGDIEILRHRFQDTNCLSDNAIYNILCDRNHNIWIGSYFGGVDILLHNSKLFRSIEPGYNAHDIKGKAVRMIIETAPDKFWIATEDGGLNIYDANQGTINVFNKIPNLGTNIHSLYYNHKLSEIWIGTYRNGLYRYNLNTGRFKEYLFTNGLRSDAIFYFASQRNGRLWVATSHGLLYYDAEQDYFYPCGNSVLDSLFVYTLHVDKQDNVWVGTITQGLFRIDGNTRKITNWRKGDTTGLKDDYITCLYQDHYGRLWIGTNNNGLQYMDPKESRIMSVATTGPISQSTICSIIGDRNGGLWISSSLGLYEYVPAKHTFVRYTIDDGLPTNQFNFSSSLMSHNGTLLLGTVHGLVTFSPSSIHHKSGPFHVHLKNLIINNCIINASSPHSPLVRELDDTSEIILSYSQARSFSIEYGVIIPGDAGTIEYQIRLEGIDKEWRNVSSERKFVGNNLPVGTYYLYIRANNSNGNWNRCPVKSIKIIVEPPFYRSGWAYFFYLILASIFGYVVYSIFAARMRARNAIRLANIEKEKIEEIDRTKLNFFTAVSHELKTPLSLIIAPLKSISTLELSNKSKKYLETAIKNTQKMENLINELVTFNKVENANFPFYIQKGNPLEFIELLVLSFYDMALEKKIIICTNCENNGEEVWFSPSYIEHITNNLLSNALKFTQEGGRVIANVSITTIETAPYTYLKIEITDTGIGIENEELENIFERYYQTKRGYNVNNSGWGIGLALVKRLVEIHKGWINVESSVGNGSTFVVFVNVSDTAFDPKCKINEDKVIVPISQYKFSESLMNIDRTVMEFSAINNANHLSILIVDDNKDLLLFLSEYFSNKYNVYTAENGHDALEITHRENIQLVVSDVMMSPMDGFTLCLTLKQDMATSHIPVILLTAKTEQDDVVSGYKSGAEAYVSKPFDPQILELQIKNIIHLQKTRQTEIVNAGNGEIDAISLSELDKSFLHKINDLVENNIDNSDFSVGDITKELAISRSLLHIKMRSLLNMSMGDYICKKRLDKACRLLHSGYNVSETAYQTGFSDPNYFSKTFKKHIGMSPTEYQKNI</sequence>
<evidence type="ECO:0000256" key="2">
    <source>
        <dbReference type="ARBA" id="ARBA00012438"/>
    </source>
</evidence>
<dbReference type="SMART" id="SM00388">
    <property type="entry name" value="HisKA"/>
    <property type="match status" value="1"/>
</dbReference>
<dbReference type="InterPro" id="IPR011123">
    <property type="entry name" value="Y_Y_Y"/>
</dbReference>
<dbReference type="Pfam" id="PF12833">
    <property type="entry name" value="HTH_18"/>
    <property type="match status" value="1"/>
</dbReference>
<dbReference type="Gene3D" id="3.40.50.2300">
    <property type="match status" value="1"/>
</dbReference>
<dbReference type="EMBL" id="AEPE02000002">
    <property type="protein sequence ID" value="EFZ38176.1"/>
    <property type="molecule type" value="Genomic_DNA"/>
</dbReference>
<feature type="domain" description="Response regulatory" evidence="11">
    <location>
        <begin position="1090"/>
        <end position="1205"/>
    </location>
</feature>
<keyword evidence="6" id="KW-0804">Transcription</keyword>
<dbReference type="InterPro" id="IPR011006">
    <property type="entry name" value="CheY-like_superfamily"/>
</dbReference>
<dbReference type="PROSITE" id="PS50109">
    <property type="entry name" value="HIS_KIN"/>
    <property type="match status" value="1"/>
</dbReference>
<dbReference type="EC" id="2.7.13.3" evidence="2"/>
<dbReference type="PRINTS" id="PR00344">
    <property type="entry name" value="BCTRLSENSOR"/>
</dbReference>
<dbReference type="GO" id="GO:0000155">
    <property type="term" value="F:phosphorelay sensor kinase activity"/>
    <property type="evidence" value="ECO:0007669"/>
    <property type="project" value="InterPro"/>
</dbReference>
<dbReference type="SMART" id="SM00342">
    <property type="entry name" value="HTH_ARAC"/>
    <property type="match status" value="1"/>
</dbReference>
<dbReference type="SUPFAM" id="SSF47384">
    <property type="entry name" value="Homodimeric domain of signal transducing histidine kinase"/>
    <property type="match status" value="1"/>
</dbReference>
<dbReference type="InterPro" id="IPR003594">
    <property type="entry name" value="HATPase_dom"/>
</dbReference>
<evidence type="ECO:0000256" key="1">
    <source>
        <dbReference type="ARBA" id="ARBA00000085"/>
    </source>
</evidence>
<keyword evidence="8" id="KW-0812">Transmembrane</keyword>
<comment type="catalytic activity">
    <reaction evidence="1">
        <text>ATP + protein L-histidine = ADP + protein N-phospho-L-histidine.</text>
        <dbReference type="EC" id="2.7.13.3"/>
    </reaction>
</comment>
<dbReference type="Gene3D" id="1.10.10.60">
    <property type="entry name" value="Homeodomain-like"/>
    <property type="match status" value="1"/>
</dbReference>
<dbReference type="InterPro" id="IPR011110">
    <property type="entry name" value="Reg_prop"/>
</dbReference>
<dbReference type="eggNOG" id="COG5002">
    <property type="taxonomic scope" value="Bacteria"/>
</dbReference>
<dbReference type="STRING" id="28134.SAMN05444288_0328"/>
<evidence type="ECO:0000259" key="10">
    <source>
        <dbReference type="PROSITE" id="PS50109"/>
    </source>
</evidence>
<dbReference type="InterPro" id="IPR003661">
    <property type="entry name" value="HisK_dim/P_dom"/>
</dbReference>
<evidence type="ECO:0000256" key="6">
    <source>
        <dbReference type="ARBA" id="ARBA00023163"/>
    </source>
</evidence>
<dbReference type="InterPro" id="IPR018060">
    <property type="entry name" value="HTH_AraC"/>
</dbReference>
<name>E7RN45_9BACT</name>
<dbReference type="SUPFAM" id="SSF63829">
    <property type="entry name" value="Calcium-dependent phosphotriesterase"/>
    <property type="match status" value="3"/>
</dbReference>
<proteinExistence type="predicted"/>
<dbReference type="PANTHER" id="PTHR43547:SF2">
    <property type="entry name" value="HYBRID SIGNAL TRANSDUCTION HISTIDINE KINASE C"/>
    <property type="match status" value="1"/>
</dbReference>
<dbReference type="RefSeq" id="WP_004369251.1">
    <property type="nucleotide sequence ID" value="NZ_GL833119.1"/>
</dbReference>
<dbReference type="InterPro" id="IPR004358">
    <property type="entry name" value="Sig_transdc_His_kin-like_C"/>
</dbReference>
<dbReference type="Pfam" id="PF00072">
    <property type="entry name" value="Response_reg"/>
    <property type="match status" value="1"/>
</dbReference>
<feature type="transmembrane region" description="Helical" evidence="8">
    <location>
        <begin position="768"/>
        <end position="790"/>
    </location>
</feature>
<accession>E7RN45</accession>
<dbReference type="Gene3D" id="1.10.287.130">
    <property type="match status" value="1"/>
</dbReference>
<protein>
    <recommendedName>
        <fullName evidence="2">histidine kinase</fullName>
        <ecNumber evidence="2">2.7.13.3</ecNumber>
    </recommendedName>
</protein>
<keyword evidence="13" id="KW-1185">Reference proteome</keyword>
<dbReference type="InterPro" id="IPR036890">
    <property type="entry name" value="HATPase_C_sf"/>
</dbReference>
<dbReference type="InterPro" id="IPR001789">
    <property type="entry name" value="Sig_transdc_resp-reg_receiver"/>
</dbReference>
<dbReference type="Pfam" id="PF02518">
    <property type="entry name" value="HATPase_c"/>
    <property type="match status" value="1"/>
</dbReference>
<dbReference type="Pfam" id="PF07495">
    <property type="entry name" value="Y_Y_Y"/>
    <property type="match status" value="1"/>
</dbReference>
<dbReference type="InterPro" id="IPR018062">
    <property type="entry name" value="HTH_AraC-typ_CS"/>
</dbReference>
<feature type="modified residue" description="4-aspartylphosphate" evidence="7">
    <location>
        <position position="1138"/>
    </location>
</feature>
<dbReference type="Proteomes" id="UP000005580">
    <property type="component" value="Unassembled WGS sequence"/>
</dbReference>
<dbReference type="InterPro" id="IPR036097">
    <property type="entry name" value="HisK_dim/P_sf"/>
</dbReference>
<dbReference type="InterPro" id="IPR013783">
    <property type="entry name" value="Ig-like_fold"/>
</dbReference>
<dbReference type="InterPro" id="IPR009057">
    <property type="entry name" value="Homeodomain-like_sf"/>
</dbReference>
<dbReference type="HOGENOM" id="CLU_000445_28_1_10"/>
<evidence type="ECO:0000259" key="9">
    <source>
        <dbReference type="PROSITE" id="PS01124"/>
    </source>
</evidence>
<organism evidence="12 13">
    <name type="scientific">Hoylesella oralis ATCC 33269</name>
    <dbReference type="NCBI Taxonomy" id="873533"/>
    <lineage>
        <taxon>Bacteria</taxon>
        <taxon>Pseudomonadati</taxon>
        <taxon>Bacteroidota</taxon>
        <taxon>Bacteroidia</taxon>
        <taxon>Bacteroidales</taxon>
        <taxon>Prevotellaceae</taxon>
        <taxon>Hoylesella</taxon>
    </lineage>
</organism>
<feature type="domain" description="Histidine kinase" evidence="10">
    <location>
        <begin position="821"/>
        <end position="1043"/>
    </location>
</feature>
<dbReference type="GO" id="GO:0043565">
    <property type="term" value="F:sequence-specific DNA binding"/>
    <property type="evidence" value="ECO:0007669"/>
    <property type="project" value="InterPro"/>
</dbReference>
<dbReference type="PROSITE" id="PS00041">
    <property type="entry name" value="HTH_ARAC_FAMILY_1"/>
    <property type="match status" value="1"/>
</dbReference>
<dbReference type="eggNOG" id="COG3706">
    <property type="taxonomic scope" value="Bacteria"/>
</dbReference>
<evidence type="ECO:0000259" key="11">
    <source>
        <dbReference type="PROSITE" id="PS50110"/>
    </source>
</evidence>
<keyword evidence="8" id="KW-1133">Transmembrane helix</keyword>
<dbReference type="SUPFAM" id="SSF46689">
    <property type="entry name" value="Homeodomain-like"/>
    <property type="match status" value="1"/>
</dbReference>
<evidence type="ECO:0000313" key="13">
    <source>
        <dbReference type="Proteomes" id="UP000005580"/>
    </source>
</evidence>
<dbReference type="PANTHER" id="PTHR43547">
    <property type="entry name" value="TWO-COMPONENT HISTIDINE KINASE"/>
    <property type="match status" value="1"/>
</dbReference>
<dbReference type="InterPro" id="IPR015943">
    <property type="entry name" value="WD40/YVTN_repeat-like_dom_sf"/>
</dbReference>
<dbReference type="Pfam" id="PF00512">
    <property type="entry name" value="HisKA"/>
    <property type="match status" value="1"/>
</dbReference>
<evidence type="ECO:0000256" key="4">
    <source>
        <dbReference type="ARBA" id="ARBA00023015"/>
    </source>
</evidence>
<dbReference type="SUPFAM" id="SSF55874">
    <property type="entry name" value="ATPase domain of HSP90 chaperone/DNA topoisomerase II/histidine kinase"/>
    <property type="match status" value="1"/>
</dbReference>
<gene>
    <name evidence="12" type="ORF">HMPREF0663_10545</name>
</gene>
<feature type="domain" description="HTH araC/xylS-type" evidence="9">
    <location>
        <begin position="1237"/>
        <end position="1335"/>
    </location>
</feature>
<dbReference type="GO" id="GO:0003700">
    <property type="term" value="F:DNA-binding transcription factor activity"/>
    <property type="evidence" value="ECO:0007669"/>
    <property type="project" value="InterPro"/>
</dbReference>
<comment type="caution">
    <text evidence="12">The sequence shown here is derived from an EMBL/GenBank/DDBJ whole genome shotgun (WGS) entry which is preliminary data.</text>
</comment>
<evidence type="ECO:0000313" key="12">
    <source>
        <dbReference type="EMBL" id="EFZ38176.1"/>
    </source>
</evidence>
<dbReference type="eggNOG" id="COG3292">
    <property type="taxonomic scope" value="Bacteria"/>
</dbReference>
<reference evidence="12" key="1">
    <citation type="submission" date="2011-01" db="EMBL/GenBank/DDBJ databases">
        <authorList>
            <person name="Muzny D."/>
            <person name="Qin X."/>
            <person name="Buhay C."/>
            <person name="Dugan-Rocha S."/>
            <person name="Ding Y."/>
            <person name="Chen G."/>
            <person name="Hawes A."/>
            <person name="Holder M."/>
            <person name="Jhangiani S."/>
            <person name="Johnson A."/>
            <person name="Khan Z."/>
            <person name="Li Z."/>
            <person name="Liu W."/>
            <person name="Liu X."/>
            <person name="Perez L."/>
            <person name="Shen H."/>
            <person name="Wang Q."/>
            <person name="Watt J."/>
            <person name="Xi L."/>
            <person name="Xin Y."/>
            <person name="Zhou J."/>
            <person name="Deng J."/>
            <person name="Jiang H."/>
            <person name="Liu Y."/>
            <person name="Qu J."/>
            <person name="Song X.-Z."/>
            <person name="Zhang L."/>
            <person name="Villasana D."/>
            <person name="Johnson A."/>
            <person name="Liu J."/>
            <person name="Liyanage D."/>
            <person name="Lorensuhewa L."/>
            <person name="Robinson T."/>
            <person name="Song A."/>
            <person name="Song B.-B."/>
            <person name="Dinh H."/>
            <person name="Thornton R."/>
            <person name="Coyle M."/>
            <person name="Francisco L."/>
            <person name="Jackson L."/>
            <person name="Javaid M."/>
            <person name="Korchina V."/>
            <person name="Kovar C."/>
            <person name="Mata R."/>
            <person name="Mathew T."/>
            <person name="Ngo R."/>
            <person name="Nguyen L."/>
            <person name="Nguyen N."/>
            <person name="Okwuonu G."/>
            <person name="Ongeri F."/>
            <person name="Pham C."/>
            <person name="Simmons D."/>
            <person name="Wilczek-Boney K."/>
            <person name="Hale W."/>
            <person name="Jakkamsetti A."/>
            <person name="Pham P."/>
            <person name="Ruth R."/>
            <person name="San Lucas F."/>
            <person name="Warren J."/>
            <person name="Zhang J."/>
            <person name="Zhao Z."/>
            <person name="Zhou C."/>
            <person name="Zhu D."/>
            <person name="Lee S."/>
            <person name="Bess C."/>
            <person name="Blankenburg K."/>
            <person name="Forbes L."/>
            <person name="Fu Q."/>
            <person name="Gubbala S."/>
            <person name="Hirani K."/>
            <person name="Jayaseelan J.C."/>
            <person name="Lara F."/>
            <person name="Munidasa M."/>
            <person name="Palculict T."/>
            <person name="Patil S."/>
            <person name="Pu L.-L."/>
            <person name="Saada N."/>
            <person name="Tang L."/>
            <person name="Weissenberger G."/>
            <person name="Zhu Y."/>
            <person name="Hemphill L."/>
            <person name="Shang Y."/>
            <person name="Youmans B."/>
            <person name="Ayvaz T."/>
            <person name="Ross M."/>
            <person name="Santibanez J."/>
            <person name="Aqrawi P."/>
            <person name="Gross S."/>
            <person name="Joshi V."/>
            <person name="Fowler G."/>
            <person name="Nazareth L."/>
            <person name="Reid J."/>
            <person name="Worley K."/>
            <person name="Petrosino J."/>
            <person name="Highlander S."/>
            <person name="Gibbs R."/>
        </authorList>
    </citation>
    <scope>NUCLEOTIDE SEQUENCE [LARGE SCALE GENOMIC DNA]</scope>
    <source>
        <strain evidence="12">ATCC 33269</strain>
    </source>
</reference>
<keyword evidence="8" id="KW-0472">Membrane</keyword>
<evidence type="ECO:0000256" key="5">
    <source>
        <dbReference type="ARBA" id="ARBA00023125"/>
    </source>
</evidence>
<evidence type="ECO:0000256" key="8">
    <source>
        <dbReference type="SAM" id="Phobius"/>
    </source>
</evidence>
<evidence type="ECO:0000256" key="7">
    <source>
        <dbReference type="PROSITE-ProRule" id="PRU00169"/>
    </source>
</evidence>
<dbReference type="InterPro" id="IPR005467">
    <property type="entry name" value="His_kinase_dom"/>
</dbReference>
<keyword evidence="4" id="KW-0805">Transcription regulation</keyword>
<dbReference type="PROSITE" id="PS01124">
    <property type="entry name" value="HTH_ARAC_FAMILY_2"/>
    <property type="match status" value="1"/>
</dbReference>
<evidence type="ECO:0000256" key="3">
    <source>
        <dbReference type="ARBA" id="ARBA00022553"/>
    </source>
</evidence>
<keyword evidence="12" id="KW-0808">Transferase</keyword>
<dbReference type="Gene3D" id="2.130.10.10">
    <property type="entry name" value="YVTN repeat-like/Quinoprotein amine dehydrogenase"/>
    <property type="match status" value="2"/>
</dbReference>
<keyword evidence="12" id="KW-0418">Kinase</keyword>
<dbReference type="SMART" id="SM00448">
    <property type="entry name" value="REC"/>
    <property type="match status" value="1"/>
</dbReference>
<dbReference type="CDD" id="cd00082">
    <property type="entry name" value="HisKA"/>
    <property type="match status" value="1"/>
</dbReference>
<dbReference type="Pfam" id="PF07494">
    <property type="entry name" value="Reg_prop"/>
    <property type="match status" value="4"/>
</dbReference>
<dbReference type="Gene3D" id="2.60.40.10">
    <property type="entry name" value="Immunoglobulins"/>
    <property type="match status" value="1"/>
</dbReference>
<keyword evidence="3 7" id="KW-0597">Phosphoprotein</keyword>
<dbReference type="SUPFAM" id="SSF52172">
    <property type="entry name" value="CheY-like"/>
    <property type="match status" value="1"/>
</dbReference>